<dbReference type="AlphaFoldDB" id="A0A934MCD7"/>
<dbReference type="Proteomes" id="UP000602087">
    <property type="component" value="Unassembled WGS sequence"/>
</dbReference>
<evidence type="ECO:0000313" key="1">
    <source>
        <dbReference type="EMBL" id="MBI9113774.1"/>
    </source>
</evidence>
<evidence type="ECO:0000313" key="2">
    <source>
        <dbReference type="Proteomes" id="UP000602087"/>
    </source>
</evidence>
<comment type="caution">
    <text evidence="1">The sequence shown here is derived from an EMBL/GenBank/DDBJ whole genome shotgun (WGS) entry which is preliminary data.</text>
</comment>
<keyword evidence="2" id="KW-1185">Reference proteome</keyword>
<accession>A0A934MCD7</accession>
<organism evidence="1 2">
    <name type="scientific">Sanguibacter suaedae</name>
    <dbReference type="NCBI Taxonomy" id="2795737"/>
    <lineage>
        <taxon>Bacteria</taxon>
        <taxon>Bacillati</taxon>
        <taxon>Actinomycetota</taxon>
        <taxon>Actinomycetes</taxon>
        <taxon>Micrococcales</taxon>
        <taxon>Sanguibacteraceae</taxon>
        <taxon>Sanguibacter</taxon>
    </lineage>
</organism>
<name>A0A934MCD7_9MICO</name>
<proteinExistence type="predicted"/>
<dbReference type="RefSeq" id="WP_198732322.1">
    <property type="nucleotide sequence ID" value="NZ_JAEINH010000001.1"/>
</dbReference>
<dbReference type="EMBL" id="JAEINH010000001">
    <property type="protein sequence ID" value="MBI9113774.1"/>
    <property type="molecule type" value="Genomic_DNA"/>
</dbReference>
<gene>
    <name evidence="1" type="ORF">JAV76_01945</name>
</gene>
<sequence length="208" mass="23825">MNSYDAAIRAEGATGYDALDLYVYNMALAGALLGPLHILEVVVRNSMHAALAEFAGREDWWEDSRVPLDRWHLDQVRKARDKVARTRHATSAVSPNDVVAATDFGFWTSLLQSRYDRPLWQDVLSEAFPHSRRQRDQLKRGLDTLRRLRNRVTHHEPIHTRASHSDFDQIVMFIGFVSRPVAEWVRDRSLVPSVVAARPGESTPVRRF</sequence>
<protein>
    <submittedName>
        <fullName evidence="1">Abi family protein</fullName>
    </submittedName>
</protein>
<reference evidence="1" key="1">
    <citation type="submission" date="2020-12" db="EMBL/GenBank/DDBJ databases">
        <title>Sanguibacter suaedae sp. nov., isolated from Suaeda aralocaspica.</title>
        <authorList>
            <person name="Ma Q."/>
        </authorList>
    </citation>
    <scope>NUCLEOTIDE SEQUENCE</scope>
    <source>
        <strain evidence="1">YZGR15</strain>
    </source>
</reference>